<gene>
    <name evidence="1" type="ORF">CYNAS_LOCUS11558</name>
</gene>
<evidence type="ECO:0000313" key="1">
    <source>
        <dbReference type="EMBL" id="CAJ0599575.1"/>
    </source>
</evidence>
<proteinExistence type="predicted"/>
<protein>
    <submittedName>
        <fullName evidence="1">Uncharacterized protein</fullName>
    </submittedName>
</protein>
<evidence type="ECO:0000313" key="2">
    <source>
        <dbReference type="Proteomes" id="UP001176961"/>
    </source>
</evidence>
<dbReference type="EMBL" id="CATQJL010000223">
    <property type="protein sequence ID" value="CAJ0599575.1"/>
    <property type="molecule type" value="Genomic_DNA"/>
</dbReference>
<name>A0AA36GWD2_CYLNA</name>
<accession>A0AA36GWD2</accession>
<comment type="caution">
    <text evidence="1">The sequence shown here is derived from an EMBL/GenBank/DDBJ whole genome shotgun (WGS) entry which is preliminary data.</text>
</comment>
<dbReference type="Proteomes" id="UP001176961">
    <property type="component" value="Unassembled WGS sequence"/>
</dbReference>
<reference evidence="1" key="1">
    <citation type="submission" date="2023-07" db="EMBL/GenBank/DDBJ databases">
        <authorList>
            <consortium name="CYATHOMIX"/>
        </authorList>
    </citation>
    <scope>NUCLEOTIDE SEQUENCE</scope>
    <source>
        <strain evidence="1">N/A</strain>
    </source>
</reference>
<sequence>MIKNKTSMDVAPNSLPYKSYATAQLAPRLKGGAFGRHFGTASLAMKCLALFLLVIQAGRVPSCVFDKVEQLRGAIAARTYFEDKNECFATCHRDKTFIALAYKEKEEGADCTLYEAGDSTVNCPSGFVCYILQRDEVDHTCQRYLNF</sequence>
<organism evidence="1 2">
    <name type="scientific">Cylicocyclus nassatus</name>
    <name type="common">Nematode worm</name>
    <dbReference type="NCBI Taxonomy" id="53992"/>
    <lineage>
        <taxon>Eukaryota</taxon>
        <taxon>Metazoa</taxon>
        <taxon>Ecdysozoa</taxon>
        <taxon>Nematoda</taxon>
        <taxon>Chromadorea</taxon>
        <taxon>Rhabditida</taxon>
        <taxon>Rhabditina</taxon>
        <taxon>Rhabditomorpha</taxon>
        <taxon>Strongyloidea</taxon>
        <taxon>Strongylidae</taxon>
        <taxon>Cylicocyclus</taxon>
    </lineage>
</organism>
<keyword evidence="2" id="KW-1185">Reference proteome</keyword>
<dbReference type="AlphaFoldDB" id="A0AA36GWD2"/>